<feature type="transmembrane region" description="Helical" evidence="5">
    <location>
        <begin position="416"/>
        <end position="437"/>
    </location>
</feature>
<comment type="subcellular location">
    <subcellularLocation>
        <location evidence="1">Membrane</location>
        <topology evidence="1">Multi-pass membrane protein</topology>
    </subcellularLocation>
</comment>
<keyword evidence="2 5" id="KW-0812">Transmembrane</keyword>
<feature type="transmembrane region" description="Helical" evidence="5">
    <location>
        <begin position="321"/>
        <end position="340"/>
    </location>
</feature>
<sequence length="479" mass="49379">MAAMPATASSERLPQRLRLSSRALAHAVAPRTWSDAAKVAHADATLAVGVRVGIAVAVVMVVAGLAGYPNLAGFAALGALVSAFARYEPYPRLGWKVGIIGVGVVVFVAAGAGLGLLGVPASVEIGLMGIACGVAVLLVGVYRVTGPGPVVMIFAATAAVGSSGSVAALAGIVLASAVGTVVGWLAAMAPWVLYPMGPARLATARALAALARVERGASDEDVAAAVRAVDAARDVVAASGSRHRAYGERLETLLDDVAVLLDRWSHEPDDRRRAHLASHEAELRRLKSRTELSGFVGTTHQLSPRFGFLRDHAPRWRSRELLLAAVRSTIAALVAGWLALGVGLDHPLWASMGAMAALQGIDFTHTVHRAIQRLAGNIVGALLAAGLIGAQLGFWPTVAVVVVLQAVAEIVVLRNYALTSVAVTAMALLLTGFGAHITPDVAISRVADTLVGVVVGVVAAALTISRSDRITRSHSRIGM</sequence>
<dbReference type="InterPro" id="IPR049453">
    <property type="entry name" value="Memb_transporter_dom"/>
</dbReference>
<evidence type="ECO:0000256" key="5">
    <source>
        <dbReference type="SAM" id="Phobius"/>
    </source>
</evidence>
<dbReference type="GO" id="GO:0016020">
    <property type="term" value="C:membrane"/>
    <property type="evidence" value="ECO:0007669"/>
    <property type="project" value="UniProtKB-SubCell"/>
</dbReference>
<evidence type="ECO:0000259" key="6">
    <source>
        <dbReference type="Pfam" id="PF13515"/>
    </source>
</evidence>
<proteinExistence type="predicted"/>
<feature type="transmembrane region" description="Helical" evidence="5">
    <location>
        <begin position="52"/>
        <end position="85"/>
    </location>
</feature>
<dbReference type="PATRIC" id="fig|1273125.3.peg.1602"/>
<dbReference type="AlphaFoldDB" id="R7WNZ6"/>
<dbReference type="Proteomes" id="UP000013525">
    <property type="component" value="Unassembled WGS sequence"/>
</dbReference>
<dbReference type="Pfam" id="PF13515">
    <property type="entry name" value="FUSC_2"/>
    <property type="match status" value="1"/>
</dbReference>
<feature type="transmembrane region" description="Helical" evidence="5">
    <location>
        <begin position="443"/>
        <end position="464"/>
    </location>
</feature>
<evidence type="ECO:0000256" key="1">
    <source>
        <dbReference type="ARBA" id="ARBA00004141"/>
    </source>
</evidence>
<organism evidence="7 8">
    <name type="scientific">Rhodococcus rhodnii LMG 5362</name>
    <dbReference type="NCBI Taxonomy" id="1273125"/>
    <lineage>
        <taxon>Bacteria</taxon>
        <taxon>Bacillati</taxon>
        <taxon>Actinomycetota</taxon>
        <taxon>Actinomycetes</taxon>
        <taxon>Mycobacteriales</taxon>
        <taxon>Nocardiaceae</taxon>
        <taxon>Rhodococcus</taxon>
    </lineage>
</organism>
<name>R7WNZ6_9NOCA</name>
<feature type="transmembrane region" description="Helical" evidence="5">
    <location>
        <begin position="97"/>
        <end position="119"/>
    </location>
</feature>
<reference evidence="7 8" key="1">
    <citation type="journal article" date="2013" name="Genome Announc.">
        <title>Draft Genome Sequence of Rhodococcus rhodnii Strain LMG5362, a Symbiont of Rhodnius prolixus (Hemiptera, Reduviidae, Triatominae), the Principle Vector of Trypanosoma cruzi.</title>
        <authorList>
            <person name="Pachebat J.A."/>
            <person name="van Keulen G."/>
            <person name="Whitten M.M."/>
            <person name="Girdwood S."/>
            <person name="Del Sol R."/>
            <person name="Dyson P.J."/>
            <person name="Facey P.D."/>
        </authorList>
    </citation>
    <scope>NUCLEOTIDE SEQUENCE [LARGE SCALE GENOMIC DNA]</scope>
    <source>
        <strain evidence="7 8">LMG 5362</strain>
    </source>
</reference>
<dbReference type="eggNOG" id="COG1289">
    <property type="taxonomic scope" value="Bacteria"/>
</dbReference>
<feature type="domain" description="Integral membrane bound transporter" evidence="6">
    <location>
        <begin position="335"/>
        <end position="458"/>
    </location>
</feature>
<protein>
    <recommendedName>
        <fullName evidence="6">Integral membrane bound transporter domain-containing protein</fullName>
    </recommendedName>
</protein>
<evidence type="ECO:0000313" key="7">
    <source>
        <dbReference type="EMBL" id="EOM77041.1"/>
    </source>
</evidence>
<dbReference type="EMBL" id="APMY01000054">
    <property type="protein sequence ID" value="EOM77041.1"/>
    <property type="molecule type" value="Genomic_DNA"/>
</dbReference>
<comment type="caution">
    <text evidence="7">The sequence shown here is derived from an EMBL/GenBank/DDBJ whole genome shotgun (WGS) entry which is preliminary data.</text>
</comment>
<keyword evidence="3 5" id="KW-1133">Transmembrane helix</keyword>
<evidence type="ECO:0000256" key="4">
    <source>
        <dbReference type="ARBA" id="ARBA00023136"/>
    </source>
</evidence>
<gene>
    <name evidence="7" type="ORF">Rrhod_1661</name>
</gene>
<evidence type="ECO:0000256" key="2">
    <source>
        <dbReference type="ARBA" id="ARBA00022692"/>
    </source>
</evidence>
<keyword evidence="4 5" id="KW-0472">Membrane</keyword>
<keyword evidence="8" id="KW-1185">Reference proteome</keyword>
<feature type="transmembrane region" description="Helical" evidence="5">
    <location>
        <begin position="378"/>
        <end position="404"/>
    </location>
</feature>
<feature type="transmembrane region" description="Helical" evidence="5">
    <location>
        <begin position="125"/>
        <end position="144"/>
    </location>
</feature>
<evidence type="ECO:0000313" key="8">
    <source>
        <dbReference type="Proteomes" id="UP000013525"/>
    </source>
</evidence>
<evidence type="ECO:0000256" key="3">
    <source>
        <dbReference type="ARBA" id="ARBA00022989"/>
    </source>
</evidence>
<accession>R7WNZ6</accession>